<gene>
    <name evidence="8" type="ORF">HNR65_000879</name>
</gene>
<dbReference type="RefSeq" id="WP_181550234.1">
    <property type="nucleotide sequence ID" value="NZ_JACDUS010000002.1"/>
</dbReference>
<keyword evidence="4" id="KW-0238">DNA-binding</keyword>
<dbReference type="InterPro" id="IPR025662">
    <property type="entry name" value="Sigma_54_int_dom_ATP-bd_1"/>
</dbReference>
<dbReference type="GO" id="GO:0005524">
    <property type="term" value="F:ATP binding"/>
    <property type="evidence" value="ECO:0007669"/>
    <property type="project" value="UniProtKB-KW"/>
</dbReference>
<dbReference type="Pfam" id="PF02954">
    <property type="entry name" value="HTH_8"/>
    <property type="match status" value="1"/>
</dbReference>
<feature type="domain" description="PAS" evidence="7">
    <location>
        <begin position="8"/>
        <end position="68"/>
    </location>
</feature>
<dbReference type="CDD" id="cd00009">
    <property type="entry name" value="AAA"/>
    <property type="match status" value="1"/>
</dbReference>
<dbReference type="InterPro" id="IPR058031">
    <property type="entry name" value="AAA_lid_NorR"/>
</dbReference>
<dbReference type="InterPro" id="IPR025944">
    <property type="entry name" value="Sigma_54_int_dom_CS"/>
</dbReference>
<name>A0A7W0C7G0_9BACT</name>
<dbReference type="InterPro" id="IPR002197">
    <property type="entry name" value="HTH_Fis"/>
</dbReference>
<dbReference type="SMART" id="SM00382">
    <property type="entry name" value="AAA"/>
    <property type="match status" value="1"/>
</dbReference>
<dbReference type="EMBL" id="JACDUS010000002">
    <property type="protein sequence ID" value="MBA2880561.1"/>
    <property type="molecule type" value="Genomic_DNA"/>
</dbReference>
<dbReference type="AlphaFoldDB" id="A0A7W0C7G0"/>
<dbReference type="NCBIfam" id="TIGR00229">
    <property type="entry name" value="sensory_box"/>
    <property type="match status" value="1"/>
</dbReference>
<accession>A0A7W0C7G0</accession>
<keyword evidence="9" id="KW-1185">Reference proteome</keyword>
<evidence type="ECO:0000256" key="2">
    <source>
        <dbReference type="ARBA" id="ARBA00022840"/>
    </source>
</evidence>
<dbReference type="InterPro" id="IPR027417">
    <property type="entry name" value="P-loop_NTPase"/>
</dbReference>
<dbReference type="Gene3D" id="1.10.8.60">
    <property type="match status" value="1"/>
</dbReference>
<dbReference type="InterPro" id="IPR009057">
    <property type="entry name" value="Homeodomain-like_sf"/>
</dbReference>
<dbReference type="PROSITE" id="PS00688">
    <property type="entry name" value="SIGMA54_INTERACT_3"/>
    <property type="match status" value="1"/>
</dbReference>
<comment type="caution">
    <text evidence="8">The sequence shown here is derived from an EMBL/GenBank/DDBJ whole genome shotgun (WGS) entry which is preliminary data.</text>
</comment>
<dbReference type="Gene3D" id="3.30.450.20">
    <property type="entry name" value="PAS domain"/>
    <property type="match status" value="2"/>
</dbReference>
<dbReference type="PROSITE" id="PS00676">
    <property type="entry name" value="SIGMA54_INTERACT_2"/>
    <property type="match status" value="1"/>
</dbReference>
<protein>
    <submittedName>
        <fullName evidence="8">PAS domain S-box-containing protein</fullName>
    </submittedName>
</protein>
<evidence type="ECO:0000313" key="9">
    <source>
        <dbReference type="Proteomes" id="UP000525298"/>
    </source>
</evidence>
<dbReference type="PROSITE" id="PS50045">
    <property type="entry name" value="SIGMA54_INTERACT_4"/>
    <property type="match status" value="1"/>
</dbReference>
<evidence type="ECO:0000256" key="3">
    <source>
        <dbReference type="ARBA" id="ARBA00023015"/>
    </source>
</evidence>
<dbReference type="SUPFAM" id="SSF52540">
    <property type="entry name" value="P-loop containing nucleoside triphosphate hydrolases"/>
    <property type="match status" value="1"/>
</dbReference>
<dbReference type="InterPro" id="IPR002078">
    <property type="entry name" value="Sigma_54_int"/>
</dbReference>
<dbReference type="Proteomes" id="UP000525298">
    <property type="component" value="Unassembled WGS sequence"/>
</dbReference>
<dbReference type="Gene3D" id="1.10.10.60">
    <property type="entry name" value="Homeodomain-like"/>
    <property type="match status" value="1"/>
</dbReference>
<dbReference type="Pfam" id="PF00158">
    <property type="entry name" value="Sigma54_activat"/>
    <property type="match status" value="1"/>
</dbReference>
<dbReference type="PRINTS" id="PR01590">
    <property type="entry name" value="HTHFIS"/>
</dbReference>
<dbReference type="Pfam" id="PF25601">
    <property type="entry name" value="AAA_lid_14"/>
    <property type="match status" value="1"/>
</dbReference>
<keyword evidence="2" id="KW-0067">ATP-binding</keyword>
<dbReference type="PROSITE" id="PS00675">
    <property type="entry name" value="SIGMA54_INTERACT_1"/>
    <property type="match status" value="1"/>
</dbReference>
<dbReference type="SUPFAM" id="SSF55785">
    <property type="entry name" value="PYP-like sensor domain (PAS domain)"/>
    <property type="match status" value="2"/>
</dbReference>
<dbReference type="InterPro" id="IPR025943">
    <property type="entry name" value="Sigma_54_int_dom_ATP-bd_2"/>
</dbReference>
<evidence type="ECO:0000256" key="5">
    <source>
        <dbReference type="ARBA" id="ARBA00023163"/>
    </source>
</evidence>
<reference evidence="8 9" key="1">
    <citation type="submission" date="2020-07" db="EMBL/GenBank/DDBJ databases">
        <title>Genomic Encyclopedia of Type Strains, Phase IV (KMG-IV): sequencing the most valuable type-strain genomes for metagenomic binning, comparative biology and taxonomic classification.</title>
        <authorList>
            <person name="Goeker M."/>
        </authorList>
    </citation>
    <scope>NUCLEOTIDE SEQUENCE [LARGE SCALE GENOMIC DNA]</scope>
    <source>
        <strain evidence="8 9">DSM 17721</strain>
    </source>
</reference>
<organism evidence="8 9">
    <name type="scientific">Desulfosalsimonas propionicica</name>
    <dbReference type="NCBI Taxonomy" id="332175"/>
    <lineage>
        <taxon>Bacteria</taxon>
        <taxon>Pseudomonadati</taxon>
        <taxon>Thermodesulfobacteriota</taxon>
        <taxon>Desulfobacteria</taxon>
        <taxon>Desulfobacterales</taxon>
        <taxon>Desulfosalsimonadaceae</taxon>
        <taxon>Desulfosalsimonas</taxon>
    </lineage>
</organism>
<dbReference type="InterPro" id="IPR035965">
    <property type="entry name" value="PAS-like_dom_sf"/>
</dbReference>
<dbReference type="CDD" id="cd00130">
    <property type="entry name" value="PAS"/>
    <property type="match status" value="1"/>
</dbReference>
<dbReference type="GO" id="GO:0043565">
    <property type="term" value="F:sequence-specific DNA binding"/>
    <property type="evidence" value="ECO:0007669"/>
    <property type="project" value="InterPro"/>
</dbReference>
<evidence type="ECO:0000313" key="8">
    <source>
        <dbReference type="EMBL" id="MBA2880561.1"/>
    </source>
</evidence>
<dbReference type="InterPro" id="IPR003593">
    <property type="entry name" value="AAA+_ATPase"/>
</dbReference>
<dbReference type="FunFam" id="3.40.50.300:FF:000006">
    <property type="entry name" value="DNA-binding transcriptional regulator NtrC"/>
    <property type="match status" value="1"/>
</dbReference>
<evidence type="ECO:0000256" key="1">
    <source>
        <dbReference type="ARBA" id="ARBA00022741"/>
    </source>
</evidence>
<evidence type="ECO:0000256" key="4">
    <source>
        <dbReference type="ARBA" id="ARBA00023125"/>
    </source>
</evidence>
<dbReference type="PANTHER" id="PTHR32071">
    <property type="entry name" value="TRANSCRIPTIONAL REGULATORY PROTEIN"/>
    <property type="match status" value="1"/>
</dbReference>
<evidence type="ECO:0000259" key="6">
    <source>
        <dbReference type="PROSITE" id="PS50045"/>
    </source>
</evidence>
<dbReference type="PROSITE" id="PS50112">
    <property type="entry name" value="PAS"/>
    <property type="match status" value="1"/>
</dbReference>
<dbReference type="SUPFAM" id="SSF46689">
    <property type="entry name" value="Homeodomain-like"/>
    <property type="match status" value="1"/>
</dbReference>
<evidence type="ECO:0000259" key="7">
    <source>
        <dbReference type="PROSITE" id="PS50112"/>
    </source>
</evidence>
<keyword evidence="1" id="KW-0547">Nucleotide-binding</keyword>
<feature type="domain" description="Sigma-54 factor interaction" evidence="6">
    <location>
        <begin position="276"/>
        <end position="503"/>
    </location>
</feature>
<keyword evidence="3" id="KW-0805">Transcription regulation</keyword>
<proteinExistence type="predicted"/>
<dbReference type="SMART" id="SM00091">
    <property type="entry name" value="PAS"/>
    <property type="match status" value="2"/>
</dbReference>
<keyword evidence="5" id="KW-0804">Transcription</keyword>
<dbReference type="Gene3D" id="3.40.50.300">
    <property type="entry name" value="P-loop containing nucleotide triphosphate hydrolases"/>
    <property type="match status" value="1"/>
</dbReference>
<sequence>MARESNAVRQWYRQVFEKSGAASIIIEPDMTIAMANVEFEKLSGFAREEIEHRMKWSRFIAPEDLDKMVSYHYGRRRRESLVPEEYDCRVVDRSGQVRDIWIKVAMLPDGKHSIASFMDITDLKTAQRELQRSQASLNGVIEAAGGLIYAVSRSYRIVFLNRSMKEKIGHNATGEMCYAIFHGRNRPCANCPVHAASGGHPVRREIQSELDDRWYYAVTRQEVDPDKRVFTVETLMIDITERKQAEEALAAQADHFRQENRSLRTGMKERFRFGAIIGKSPEMQAIYENIVHAAASTANVIIYGESGTGKELVAQEIHNVGSRAEGPFVVVNCGAIPENLLESEFFGHKKGAFTGADRDRAGHLQQAHGGTLFLDEIGEISPAMQVKLLRVIDGKGFSPVGGGEVRKPDIRIIAATNRDSEFLVRQGRMREDFFFRMHVIPVYMPPLRDRREDLPLLVDHFLNLYAGSENGPKLTGAMLDAVYAHHWPGNVRELQNVIHRYVTVNRFELPGAPDPQRPAEEMFQVIQDQPASLKDALLDVEKKLIVSALKKYRWRRSDTAAALGINRRTLFKKIQQHGIK</sequence>
<dbReference type="GO" id="GO:0006355">
    <property type="term" value="P:regulation of DNA-templated transcription"/>
    <property type="evidence" value="ECO:0007669"/>
    <property type="project" value="InterPro"/>
</dbReference>
<dbReference type="InterPro" id="IPR000014">
    <property type="entry name" value="PAS"/>
</dbReference>